<sequence>MRQVAQVMQINRYACSTRSHVSEPWLPNFHGQKLACSKAPASPRIYSAAHDAVCRPRWHSVDRQVNLNRPTSFASRAQFPHTPATTLYLCENANTTRLLTATYFSPPNNPSPTMAAPRKRLIPFLGCTAVASILFLVLHNRAPLLPIRDTFPTSSTPALQAANKTLANGSSNEQFGVVLAVSHAKSPRRKDLVYATNLTGIEIVVPEQPAWTDDHVEAFRSGESKITRGSALAWMGHLNALKWFLSTPLTTALILEDDVDFSTHLPTTQVPLAAHATRLLLTPTNHSSPSTTPDYWSPPPAWEILFLGHCNDKLPATLLPSTRHLAYRDPTLVPPSHLHPSTLAQLRNLNIPPQTRVLHRSHWPLCTFAYGVTRASASRILREYGTEGPGGCEAYDVRILEACRDHGWRCYSVVPELLHHTNSGSEIAHVNDGGAEDKEEKRPGRTPNIACAARDRGLWSQDTETVAWLRREVLRGECFADWVDEDMGVLG</sequence>
<dbReference type="OrthoDB" id="47375at2759"/>
<gene>
    <name evidence="3" type="ORF">CC78DRAFT_614396</name>
</gene>
<evidence type="ECO:0000313" key="4">
    <source>
        <dbReference type="Proteomes" id="UP000800093"/>
    </source>
</evidence>
<comment type="caution">
    <text evidence="3">The sequence shown here is derived from an EMBL/GenBank/DDBJ whole genome shotgun (WGS) entry which is preliminary data.</text>
</comment>
<proteinExistence type="predicted"/>
<evidence type="ECO:0000256" key="1">
    <source>
        <dbReference type="SAM" id="MobiDB-lite"/>
    </source>
</evidence>
<protein>
    <recommendedName>
        <fullName evidence="5">Glycosyltransferase family 25 protein</fullName>
    </recommendedName>
</protein>
<organism evidence="3 4">
    <name type="scientific">Lojkania enalia</name>
    <dbReference type="NCBI Taxonomy" id="147567"/>
    <lineage>
        <taxon>Eukaryota</taxon>
        <taxon>Fungi</taxon>
        <taxon>Dikarya</taxon>
        <taxon>Ascomycota</taxon>
        <taxon>Pezizomycotina</taxon>
        <taxon>Dothideomycetes</taxon>
        <taxon>Pleosporomycetidae</taxon>
        <taxon>Pleosporales</taxon>
        <taxon>Pleosporales incertae sedis</taxon>
        <taxon>Lojkania</taxon>
    </lineage>
</organism>
<dbReference type="Proteomes" id="UP000800093">
    <property type="component" value="Unassembled WGS sequence"/>
</dbReference>
<evidence type="ECO:0000313" key="3">
    <source>
        <dbReference type="EMBL" id="KAF2267260.1"/>
    </source>
</evidence>
<accession>A0A9P4KER0</accession>
<reference evidence="4" key="1">
    <citation type="journal article" date="2020" name="Stud. Mycol.">
        <title>101 Dothideomycetes genomes: A test case for predicting lifestyles and emergence of pathogens.</title>
        <authorList>
            <person name="Haridas S."/>
            <person name="Albert R."/>
            <person name="Binder M."/>
            <person name="Bloem J."/>
            <person name="LaButti K."/>
            <person name="Salamov A."/>
            <person name="Andreopoulos B."/>
            <person name="Baker S."/>
            <person name="Barry K."/>
            <person name="Bills G."/>
            <person name="Bluhm B."/>
            <person name="Cannon C."/>
            <person name="Castanera R."/>
            <person name="Culley D."/>
            <person name="Daum C."/>
            <person name="Ezra D."/>
            <person name="Gonzalez J."/>
            <person name="Henrissat B."/>
            <person name="Kuo A."/>
            <person name="Liang C."/>
            <person name="Lipzen A."/>
            <person name="Lutzoni F."/>
            <person name="Magnuson J."/>
            <person name="Mondo S."/>
            <person name="Nolan M."/>
            <person name="Ohm R."/>
            <person name="Pangilinan J."/>
            <person name="Park H.-J."/>
            <person name="Ramirez L."/>
            <person name="Alfaro M."/>
            <person name="Sun H."/>
            <person name="Tritt A."/>
            <person name="Yoshinaga Y."/>
            <person name="Zwiers L.-H."/>
            <person name="Turgeon B."/>
            <person name="Goodwin S."/>
            <person name="Spatafora J."/>
            <person name="Crous P."/>
            <person name="Grigoriev I."/>
        </authorList>
    </citation>
    <scope>NUCLEOTIDE SEQUENCE [LARGE SCALE GENOMIC DNA]</scope>
    <source>
        <strain evidence="4">CBS 304.66</strain>
    </source>
</reference>
<keyword evidence="4" id="KW-1185">Reference proteome</keyword>
<feature type="region of interest" description="Disordered" evidence="1">
    <location>
        <begin position="425"/>
        <end position="447"/>
    </location>
</feature>
<evidence type="ECO:0008006" key="5">
    <source>
        <dbReference type="Google" id="ProtNLM"/>
    </source>
</evidence>
<dbReference type="EMBL" id="ML986593">
    <property type="protein sequence ID" value="KAF2267260.1"/>
    <property type="molecule type" value="Genomic_DNA"/>
</dbReference>
<feature type="transmembrane region" description="Helical" evidence="2">
    <location>
        <begin position="121"/>
        <end position="138"/>
    </location>
</feature>
<name>A0A9P4KER0_9PLEO</name>
<dbReference type="AlphaFoldDB" id="A0A9P4KER0"/>
<keyword evidence="2" id="KW-0812">Transmembrane</keyword>
<keyword evidence="2" id="KW-0472">Membrane</keyword>
<evidence type="ECO:0000256" key="2">
    <source>
        <dbReference type="SAM" id="Phobius"/>
    </source>
</evidence>
<keyword evidence="2" id="KW-1133">Transmembrane helix</keyword>